<accession>A0A381SLC4</accession>
<dbReference type="InterPro" id="IPR029069">
    <property type="entry name" value="HotDog_dom_sf"/>
</dbReference>
<organism evidence="1">
    <name type="scientific">marine metagenome</name>
    <dbReference type="NCBI Taxonomy" id="408172"/>
    <lineage>
        <taxon>unclassified sequences</taxon>
        <taxon>metagenomes</taxon>
        <taxon>ecological metagenomes</taxon>
    </lineage>
</organism>
<dbReference type="Gene3D" id="3.10.129.10">
    <property type="entry name" value="Hotdog Thioesterase"/>
    <property type="match status" value="1"/>
</dbReference>
<dbReference type="EMBL" id="UINC01003077">
    <property type="protein sequence ID" value="SVA03137.1"/>
    <property type="molecule type" value="Genomic_DNA"/>
</dbReference>
<name>A0A381SLC4_9ZZZZ</name>
<evidence type="ECO:0000313" key="1">
    <source>
        <dbReference type="EMBL" id="SVA03137.1"/>
    </source>
</evidence>
<proteinExistence type="predicted"/>
<dbReference type="AlphaFoldDB" id="A0A381SLC4"/>
<reference evidence="1" key="1">
    <citation type="submission" date="2018-05" db="EMBL/GenBank/DDBJ databases">
        <authorList>
            <person name="Lanie J.A."/>
            <person name="Ng W.-L."/>
            <person name="Kazmierczak K.M."/>
            <person name="Andrzejewski T.M."/>
            <person name="Davidsen T.M."/>
            <person name="Wayne K.J."/>
            <person name="Tettelin H."/>
            <person name="Glass J.I."/>
            <person name="Rusch D."/>
            <person name="Podicherti R."/>
            <person name="Tsui H.-C.T."/>
            <person name="Winkler M.E."/>
        </authorList>
    </citation>
    <scope>NUCLEOTIDE SEQUENCE</scope>
</reference>
<dbReference type="SUPFAM" id="SSF54637">
    <property type="entry name" value="Thioesterase/thiol ester dehydrase-isomerase"/>
    <property type="match status" value="1"/>
</dbReference>
<protein>
    <submittedName>
        <fullName evidence="1">Uncharacterized protein</fullName>
    </submittedName>
</protein>
<sequence>MVAYGGATWDSHRLHYDPGFAARAGMERPVVDGQMFGALFGEQLTRCLEKGQWISRLFFRNTAPAYAHETVVCEAKVTGVDDVLTLVQLRASVGDRLVVTAAGAELSTT</sequence>
<gene>
    <name evidence="1" type="ORF">METZ01_LOCUS55991</name>
</gene>